<dbReference type="Gene3D" id="1.10.3720.10">
    <property type="entry name" value="MetI-like"/>
    <property type="match status" value="1"/>
</dbReference>
<evidence type="ECO:0000259" key="8">
    <source>
        <dbReference type="PROSITE" id="PS50928"/>
    </source>
</evidence>
<evidence type="ECO:0000256" key="3">
    <source>
        <dbReference type="ARBA" id="ARBA00022475"/>
    </source>
</evidence>
<feature type="transmembrane region" description="Helical" evidence="7">
    <location>
        <begin position="42"/>
        <end position="60"/>
    </location>
</feature>
<keyword evidence="5 7" id="KW-1133">Transmembrane helix</keyword>
<comment type="subcellular location">
    <subcellularLocation>
        <location evidence="1 7">Cell membrane</location>
        <topology evidence="1 7">Multi-pass membrane protein</topology>
    </subcellularLocation>
</comment>
<evidence type="ECO:0000313" key="9">
    <source>
        <dbReference type="EMBL" id="GAK54486.1"/>
    </source>
</evidence>
<evidence type="ECO:0000256" key="6">
    <source>
        <dbReference type="ARBA" id="ARBA00023136"/>
    </source>
</evidence>
<sequence length="404" mass="45786">MTTEKRVLGIALTTTPKVILLIGAALLLAGVSGVIYGVAKSFSFMLGAAILYVVITGFGLCQCKHWAWLTVLCGLAAVIVFTLVGLIQSTIPLLTAMIVWLVTGGVVWYLQVKQVKQTFRVTEDDVKFLFLLPAVTWVLLFTVFPFLYGIRTSFYKVQIGRVDQFIWFKNFVRYFKDYKIHHSIKITVIFIVVTVTVEILFGLLLALLFNQKIKGLKVYRTIMLMPLFATPVAIGFLFLTIFYEEGGPLNGFLIPLGLKVPWLSSPTWSMVCVMLVDIWQWTPFCFLVILAGLQSLPEEIYQAASLDYDPGWPLFRRVTLPMLQPILIIVLLLRLIEACKIFDIPSRLTRGGPGTATMVYSLYTYLTGLKYFDLGYASVQGFALLVIMMFIIQFFFRRMREIYA</sequence>
<dbReference type="Proteomes" id="UP000030700">
    <property type="component" value="Unassembled WGS sequence"/>
</dbReference>
<proteinExistence type="inferred from homology"/>
<name>A0A081BSV5_9BACT</name>
<keyword evidence="4 7" id="KW-0812">Transmembrane</keyword>
<dbReference type="EMBL" id="DF820461">
    <property type="protein sequence ID" value="GAK54486.1"/>
    <property type="molecule type" value="Genomic_DNA"/>
</dbReference>
<feature type="transmembrane region" description="Helical" evidence="7">
    <location>
        <begin position="186"/>
        <end position="209"/>
    </location>
</feature>
<keyword evidence="3" id="KW-1003">Cell membrane</keyword>
<evidence type="ECO:0000256" key="1">
    <source>
        <dbReference type="ARBA" id="ARBA00004651"/>
    </source>
</evidence>
<dbReference type="InterPro" id="IPR035906">
    <property type="entry name" value="MetI-like_sf"/>
</dbReference>
<comment type="similarity">
    <text evidence="7">Belongs to the binding-protein-dependent transport system permease family.</text>
</comment>
<evidence type="ECO:0000313" key="10">
    <source>
        <dbReference type="Proteomes" id="UP000030700"/>
    </source>
</evidence>
<feature type="transmembrane region" description="Helical" evidence="7">
    <location>
        <begin position="93"/>
        <end position="110"/>
    </location>
</feature>
<keyword evidence="10" id="KW-1185">Reference proteome</keyword>
<dbReference type="PANTHER" id="PTHR43005:SF1">
    <property type="entry name" value="SPERMIDINE_PUTRESCINE TRANSPORT SYSTEM PERMEASE PROTEIN"/>
    <property type="match status" value="1"/>
</dbReference>
<reference evidence="9" key="1">
    <citation type="journal article" date="2015" name="PeerJ">
        <title>First genomic representation of candidate bacterial phylum KSB3 points to enhanced environmental sensing as a trigger of wastewater bulking.</title>
        <authorList>
            <person name="Sekiguchi Y."/>
            <person name="Ohashi A."/>
            <person name="Parks D.H."/>
            <person name="Yamauchi T."/>
            <person name="Tyson G.W."/>
            <person name="Hugenholtz P."/>
        </authorList>
    </citation>
    <scope>NUCLEOTIDE SEQUENCE [LARGE SCALE GENOMIC DNA]</scope>
</reference>
<dbReference type="GO" id="GO:0005886">
    <property type="term" value="C:plasma membrane"/>
    <property type="evidence" value="ECO:0007669"/>
    <property type="project" value="UniProtKB-SubCell"/>
</dbReference>
<dbReference type="PANTHER" id="PTHR43005">
    <property type="entry name" value="BLR7065 PROTEIN"/>
    <property type="match status" value="1"/>
</dbReference>
<feature type="transmembrane region" description="Helical" evidence="7">
    <location>
        <begin position="130"/>
        <end position="150"/>
    </location>
</feature>
<organism evidence="9">
    <name type="scientific">Candidatus Moduliflexus flocculans</name>
    <dbReference type="NCBI Taxonomy" id="1499966"/>
    <lineage>
        <taxon>Bacteria</taxon>
        <taxon>Candidatus Moduliflexota</taxon>
        <taxon>Candidatus Moduliflexia</taxon>
        <taxon>Candidatus Moduliflexales</taxon>
        <taxon>Candidatus Moduliflexaceae</taxon>
    </lineage>
</organism>
<evidence type="ECO:0000256" key="5">
    <source>
        <dbReference type="ARBA" id="ARBA00022989"/>
    </source>
</evidence>
<feature type="domain" description="ABC transmembrane type-1" evidence="8">
    <location>
        <begin position="184"/>
        <end position="397"/>
    </location>
</feature>
<protein>
    <submittedName>
        <fullName evidence="9">Binding-protein-dependent transport systems inner membrane component</fullName>
    </submittedName>
</protein>
<dbReference type="SUPFAM" id="SSF161098">
    <property type="entry name" value="MetI-like"/>
    <property type="match status" value="1"/>
</dbReference>
<dbReference type="Pfam" id="PF00528">
    <property type="entry name" value="BPD_transp_1"/>
    <property type="match status" value="1"/>
</dbReference>
<accession>A0A081BSV5</accession>
<feature type="transmembrane region" description="Helical" evidence="7">
    <location>
        <begin position="374"/>
        <end position="396"/>
    </location>
</feature>
<feature type="transmembrane region" description="Helical" evidence="7">
    <location>
        <begin position="268"/>
        <end position="293"/>
    </location>
</feature>
<dbReference type="InterPro" id="IPR000515">
    <property type="entry name" value="MetI-like"/>
</dbReference>
<dbReference type="PROSITE" id="PS50928">
    <property type="entry name" value="ABC_TM1"/>
    <property type="match status" value="1"/>
</dbReference>
<dbReference type="STRING" id="1499966.U14_05772"/>
<feature type="transmembrane region" description="Helical" evidence="7">
    <location>
        <begin position="67"/>
        <end position="87"/>
    </location>
</feature>
<keyword evidence="2 7" id="KW-0813">Transport</keyword>
<feature type="transmembrane region" description="Helical" evidence="7">
    <location>
        <begin position="314"/>
        <end position="336"/>
    </location>
</feature>
<gene>
    <name evidence="9" type="ORF">U14_05772</name>
</gene>
<dbReference type="AlphaFoldDB" id="A0A081BSV5"/>
<evidence type="ECO:0000256" key="7">
    <source>
        <dbReference type="RuleBase" id="RU363032"/>
    </source>
</evidence>
<feature type="transmembrane region" description="Helical" evidence="7">
    <location>
        <begin position="18"/>
        <end position="36"/>
    </location>
</feature>
<evidence type="ECO:0000256" key="2">
    <source>
        <dbReference type="ARBA" id="ARBA00022448"/>
    </source>
</evidence>
<evidence type="ECO:0000256" key="4">
    <source>
        <dbReference type="ARBA" id="ARBA00022692"/>
    </source>
</evidence>
<feature type="transmembrane region" description="Helical" evidence="7">
    <location>
        <begin position="221"/>
        <end position="243"/>
    </location>
</feature>
<keyword evidence="6 7" id="KW-0472">Membrane</keyword>
<dbReference type="GO" id="GO:0055085">
    <property type="term" value="P:transmembrane transport"/>
    <property type="evidence" value="ECO:0007669"/>
    <property type="project" value="InterPro"/>
</dbReference>
<dbReference type="HOGENOM" id="CLU_016047_0_3_0"/>